<evidence type="ECO:0000259" key="5">
    <source>
        <dbReference type="PROSITE" id="PS51294"/>
    </source>
</evidence>
<dbReference type="InterPro" id="IPR017930">
    <property type="entry name" value="Myb_dom"/>
</dbReference>
<feature type="domain" description="Myb-like" evidence="4">
    <location>
        <begin position="220"/>
        <end position="270"/>
    </location>
</feature>
<dbReference type="GO" id="GO:0000981">
    <property type="term" value="F:DNA-binding transcription factor activity, RNA polymerase II-specific"/>
    <property type="evidence" value="ECO:0007669"/>
    <property type="project" value="TreeGrafter"/>
</dbReference>
<keyword evidence="3" id="KW-0238">DNA-binding</keyword>
<sequence>MDFDSFKLPISSTVLMASHTSYNIHHLDNPFDVNSFGCYNIDNNPFIDDDLSNNNLFTSYANSFSSTSNRIKSSMDQMPLCVPSIQSSNDPPASLPLDQFFLNQASMVLGAESFMTFRTQGNSHDHQLSYGSSDKSVGRPYNPAGSSVMSNKFMPNKRRYTNGIIHKKVNLIKGQWSLEEDKLLVKLVEKFGLRKWSHIAQMLNGRIGKQCRERWHNHLRPNIKKDTWSEEEDKILIQAHSEIGNKWAEIAKRLPGRTENSIKNHWNATKRRQFARRRCRSSKHPKSGAGSLLQEYIKNISLLNPSLAPAVTNTNESAASTAEAAPPMPMQMPLMSVSAWDDDFSDMAEELMMLDTKKMELMTDMCDVSYLLDHLGCGGESSRSSSNARDQMEECFSMSSEEKVKKEMDLVEMICDHHNNKSSYSSACDGLLAA</sequence>
<dbReference type="SMART" id="SM00717">
    <property type="entry name" value="SANT"/>
    <property type="match status" value="2"/>
</dbReference>
<gene>
    <name evidence="6" type="ORF">KFK09_010914</name>
</gene>
<feature type="domain" description="HTH myb-type" evidence="5">
    <location>
        <begin position="224"/>
        <end position="274"/>
    </location>
</feature>
<dbReference type="Pfam" id="PF13921">
    <property type="entry name" value="Myb_DNA-bind_6"/>
    <property type="match status" value="1"/>
</dbReference>
<dbReference type="PROSITE" id="PS51294">
    <property type="entry name" value="HTH_MYB"/>
    <property type="match status" value="2"/>
</dbReference>
<accession>A0A8T3BD40</accession>
<name>A0A8T3BD40_DENNO</name>
<dbReference type="PANTHER" id="PTHR45614">
    <property type="entry name" value="MYB PROTEIN-RELATED"/>
    <property type="match status" value="1"/>
</dbReference>
<dbReference type="AlphaFoldDB" id="A0A8T3BD40"/>
<feature type="domain" description="Myb-like" evidence="4">
    <location>
        <begin position="168"/>
        <end position="219"/>
    </location>
</feature>
<evidence type="ECO:0000259" key="4">
    <source>
        <dbReference type="PROSITE" id="PS50090"/>
    </source>
</evidence>
<dbReference type="Gene3D" id="1.10.10.60">
    <property type="entry name" value="Homeodomain-like"/>
    <property type="match status" value="2"/>
</dbReference>
<dbReference type="FunFam" id="1.10.10.60:FF:000010">
    <property type="entry name" value="Transcriptional activator Myb isoform A"/>
    <property type="match status" value="1"/>
</dbReference>
<evidence type="ECO:0000256" key="3">
    <source>
        <dbReference type="ARBA" id="ARBA00023125"/>
    </source>
</evidence>
<dbReference type="GO" id="GO:0005634">
    <property type="term" value="C:nucleus"/>
    <property type="evidence" value="ECO:0007669"/>
    <property type="project" value="UniProtKB-SubCell"/>
</dbReference>
<dbReference type="SUPFAM" id="SSF46689">
    <property type="entry name" value="Homeodomain-like"/>
    <property type="match status" value="1"/>
</dbReference>
<keyword evidence="2" id="KW-0677">Repeat</keyword>
<dbReference type="OrthoDB" id="2143914at2759"/>
<protein>
    <submittedName>
        <fullName evidence="6">Uncharacterized protein</fullName>
    </submittedName>
</protein>
<comment type="subcellular location">
    <subcellularLocation>
        <location evidence="1">Nucleus</location>
    </subcellularLocation>
</comment>
<dbReference type="PANTHER" id="PTHR45614:SF285">
    <property type="entry name" value="TRANSCRIPTION FACTOR MYB98"/>
    <property type="match status" value="1"/>
</dbReference>
<dbReference type="Proteomes" id="UP000829196">
    <property type="component" value="Unassembled WGS sequence"/>
</dbReference>
<dbReference type="FunFam" id="1.10.10.60:FF:000381">
    <property type="entry name" value="Transcription factor MYB119"/>
    <property type="match status" value="1"/>
</dbReference>
<keyword evidence="7" id="KW-1185">Reference proteome</keyword>
<comment type="caution">
    <text evidence="6">The sequence shown here is derived from an EMBL/GenBank/DDBJ whole genome shotgun (WGS) entry which is preliminary data.</text>
</comment>
<evidence type="ECO:0000313" key="6">
    <source>
        <dbReference type="EMBL" id="KAI0510313.1"/>
    </source>
</evidence>
<reference evidence="6" key="1">
    <citation type="journal article" date="2022" name="Front. Genet.">
        <title>Chromosome-Scale Assembly of the Dendrobium nobile Genome Provides Insights Into the Molecular Mechanism of the Biosynthesis of the Medicinal Active Ingredient of Dendrobium.</title>
        <authorList>
            <person name="Xu Q."/>
            <person name="Niu S.-C."/>
            <person name="Li K.-L."/>
            <person name="Zheng P.-J."/>
            <person name="Zhang X.-J."/>
            <person name="Jia Y."/>
            <person name="Liu Y."/>
            <person name="Niu Y.-X."/>
            <person name="Yu L.-H."/>
            <person name="Chen D.-F."/>
            <person name="Zhang G.-Q."/>
        </authorList>
    </citation>
    <scope>NUCLEOTIDE SEQUENCE</scope>
    <source>
        <tissue evidence="6">Leaf</tissue>
    </source>
</reference>
<evidence type="ECO:0000256" key="2">
    <source>
        <dbReference type="ARBA" id="ARBA00022737"/>
    </source>
</evidence>
<dbReference type="InterPro" id="IPR009057">
    <property type="entry name" value="Homeodomain-like_sf"/>
</dbReference>
<proteinExistence type="predicted"/>
<dbReference type="SMR" id="A0A8T3BD40"/>
<organism evidence="6 7">
    <name type="scientific">Dendrobium nobile</name>
    <name type="common">Orchid</name>
    <dbReference type="NCBI Taxonomy" id="94219"/>
    <lineage>
        <taxon>Eukaryota</taxon>
        <taxon>Viridiplantae</taxon>
        <taxon>Streptophyta</taxon>
        <taxon>Embryophyta</taxon>
        <taxon>Tracheophyta</taxon>
        <taxon>Spermatophyta</taxon>
        <taxon>Magnoliopsida</taxon>
        <taxon>Liliopsida</taxon>
        <taxon>Asparagales</taxon>
        <taxon>Orchidaceae</taxon>
        <taxon>Epidendroideae</taxon>
        <taxon>Malaxideae</taxon>
        <taxon>Dendrobiinae</taxon>
        <taxon>Dendrobium</taxon>
    </lineage>
</organism>
<evidence type="ECO:0000313" key="7">
    <source>
        <dbReference type="Proteomes" id="UP000829196"/>
    </source>
</evidence>
<dbReference type="PROSITE" id="PS50090">
    <property type="entry name" value="MYB_LIKE"/>
    <property type="match status" value="2"/>
</dbReference>
<dbReference type="GO" id="GO:0000978">
    <property type="term" value="F:RNA polymerase II cis-regulatory region sequence-specific DNA binding"/>
    <property type="evidence" value="ECO:0007669"/>
    <property type="project" value="TreeGrafter"/>
</dbReference>
<dbReference type="EMBL" id="JAGYWB010000009">
    <property type="protein sequence ID" value="KAI0510313.1"/>
    <property type="molecule type" value="Genomic_DNA"/>
</dbReference>
<evidence type="ECO:0000256" key="1">
    <source>
        <dbReference type="ARBA" id="ARBA00004123"/>
    </source>
</evidence>
<dbReference type="InterPro" id="IPR050560">
    <property type="entry name" value="MYB_TF"/>
</dbReference>
<dbReference type="CDD" id="cd00167">
    <property type="entry name" value="SANT"/>
    <property type="match status" value="2"/>
</dbReference>
<dbReference type="InterPro" id="IPR001005">
    <property type="entry name" value="SANT/Myb"/>
</dbReference>
<feature type="domain" description="HTH myb-type" evidence="5">
    <location>
        <begin position="168"/>
        <end position="223"/>
    </location>
</feature>